<dbReference type="RefSeq" id="WP_144952823.1">
    <property type="nucleotide sequence ID" value="NZ_VMQU01000070.1"/>
</dbReference>
<dbReference type="GO" id="GO:0071949">
    <property type="term" value="F:FAD binding"/>
    <property type="evidence" value="ECO:0007669"/>
    <property type="project" value="InterPro"/>
</dbReference>
<dbReference type="PANTHER" id="PTHR43004:SF19">
    <property type="entry name" value="BINDING MONOOXYGENASE, PUTATIVE (JCVI)-RELATED"/>
    <property type="match status" value="1"/>
</dbReference>
<dbReference type="EMBL" id="VMQU01000070">
    <property type="protein sequence ID" value="TVS87159.1"/>
    <property type="molecule type" value="Genomic_DNA"/>
</dbReference>
<keyword evidence="2" id="KW-0285">Flavoprotein</keyword>
<name>A0A557XMV3_9MYCO</name>
<evidence type="ECO:0000256" key="3">
    <source>
        <dbReference type="ARBA" id="ARBA00022827"/>
    </source>
</evidence>
<comment type="caution">
    <text evidence="5">The sequence shown here is derived from an EMBL/GenBank/DDBJ whole genome shotgun (WGS) entry which is preliminary data.</text>
</comment>
<comment type="cofactor">
    <cofactor evidence="1">
        <name>FAD</name>
        <dbReference type="ChEBI" id="CHEBI:57692"/>
    </cofactor>
</comment>
<evidence type="ECO:0000256" key="2">
    <source>
        <dbReference type="ARBA" id="ARBA00022630"/>
    </source>
</evidence>
<evidence type="ECO:0000313" key="5">
    <source>
        <dbReference type="EMBL" id="TVS87159.1"/>
    </source>
</evidence>
<dbReference type="Proteomes" id="UP000320513">
    <property type="component" value="Unassembled WGS sequence"/>
</dbReference>
<protein>
    <submittedName>
        <fullName evidence="5">Polyketide oxidase</fullName>
    </submittedName>
</protein>
<dbReference type="Gene3D" id="3.40.30.120">
    <property type="match status" value="1"/>
</dbReference>
<sequence length="529" mass="55575">MIDVVIAGAGPNGLMLAGELGLAGIRPVVLDPMPGPNPQRRANGIIGQGVRILDHRGLYGVLAGTDEPPRLDPRPMFAAFPLDLTQVPDSQVFLLPVQQPRLVQVLAERARGHGVDIRWGHALTGFDQDADGVTVHVEGPDGAYQLRTAYLVGADGGTSPTRKLAGIDFPGMSSYDVTTRMGFDVLPPDEWVDPVSGVLDIPGFGRVPPLQFHRAERGVFAFGALGGRAAVIVFELDSSALEHPHDETGDDDPAMSLAELEAAAKRVIGADLPLRPASPSSDEPLDLRRFSGINSRLAPRYQLGRVILVGDAAHVHSPMGGPGLNLGLQDAANLGWKLAAVLHGRVEPTLLASYEAERRPAAERVIMHSRAQLALVRPGPEVTALRRLFAELVTDPEVVRRLGDLVSGAENRYATGPDAHPLVGHWVPHFAVLGAAGARRVAELARDGRPLLIDVTAGAVVAGATADLAGQVTVAAGRPVGDIAATAVLVRPDGYVAWASSAAAPGGDELRGLRGALDTWFGIRAATSS</sequence>
<dbReference type="AlphaFoldDB" id="A0A557XMV3"/>
<dbReference type="Pfam" id="PF21274">
    <property type="entry name" value="Rng_hyd_C"/>
    <property type="match status" value="1"/>
</dbReference>
<reference evidence="5 6" key="1">
    <citation type="submission" date="2019-07" db="EMBL/GenBank/DDBJ databases">
        <title>New Mycobacterium species.</title>
        <authorList>
            <person name="Tortoli E."/>
            <person name="Ghielmetti G."/>
            <person name="Friedel U."/>
            <person name="Trovato A."/>
        </authorList>
    </citation>
    <scope>NUCLEOTIDE SEQUENCE [LARGE SCALE GENOMIC DNA]</scope>
    <source>
        <strain evidence="5 6">16-83</strain>
    </source>
</reference>
<feature type="domain" description="FAD-binding" evidence="4">
    <location>
        <begin position="2"/>
        <end position="368"/>
    </location>
</feature>
<dbReference type="Gene3D" id="3.50.50.60">
    <property type="entry name" value="FAD/NAD(P)-binding domain"/>
    <property type="match status" value="2"/>
</dbReference>
<dbReference type="Pfam" id="PF01494">
    <property type="entry name" value="FAD_binding_3"/>
    <property type="match status" value="1"/>
</dbReference>
<keyword evidence="3" id="KW-0274">FAD</keyword>
<evidence type="ECO:0000256" key="1">
    <source>
        <dbReference type="ARBA" id="ARBA00001974"/>
    </source>
</evidence>
<dbReference type="OrthoDB" id="8670884at2"/>
<proteinExistence type="predicted"/>
<dbReference type="SUPFAM" id="SSF51905">
    <property type="entry name" value="FAD/NAD(P)-binding domain"/>
    <property type="match status" value="1"/>
</dbReference>
<keyword evidence="6" id="KW-1185">Reference proteome</keyword>
<dbReference type="InterPro" id="IPR002938">
    <property type="entry name" value="FAD-bd"/>
</dbReference>
<dbReference type="InterPro" id="IPR050641">
    <property type="entry name" value="RIFMO-like"/>
</dbReference>
<evidence type="ECO:0000313" key="6">
    <source>
        <dbReference type="Proteomes" id="UP000320513"/>
    </source>
</evidence>
<dbReference type="GO" id="GO:0016709">
    <property type="term" value="F:oxidoreductase activity, acting on paired donors, with incorporation or reduction of molecular oxygen, NAD(P)H as one donor, and incorporation of one atom of oxygen"/>
    <property type="evidence" value="ECO:0007669"/>
    <property type="project" value="UniProtKB-ARBA"/>
</dbReference>
<evidence type="ECO:0000259" key="4">
    <source>
        <dbReference type="Pfam" id="PF01494"/>
    </source>
</evidence>
<accession>A0A557XMV3</accession>
<dbReference type="PANTHER" id="PTHR43004">
    <property type="entry name" value="TRK SYSTEM POTASSIUM UPTAKE PROTEIN"/>
    <property type="match status" value="1"/>
</dbReference>
<organism evidence="5 6">
    <name type="scientific">Mycobacterium helveticum</name>
    <dbReference type="NCBI Taxonomy" id="2592811"/>
    <lineage>
        <taxon>Bacteria</taxon>
        <taxon>Bacillati</taxon>
        <taxon>Actinomycetota</taxon>
        <taxon>Actinomycetes</taxon>
        <taxon>Mycobacteriales</taxon>
        <taxon>Mycobacteriaceae</taxon>
        <taxon>Mycobacterium</taxon>
    </lineage>
</organism>
<dbReference type="InterPro" id="IPR036188">
    <property type="entry name" value="FAD/NAD-bd_sf"/>
</dbReference>
<gene>
    <name evidence="5" type="ORF">FPZ47_16485</name>
</gene>
<dbReference type="PRINTS" id="PR00420">
    <property type="entry name" value="RNGMNOXGNASE"/>
</dbReference>